<feature type="non-terminal residue" evidence="1">
    <location>
        <position position="1"/>
    </location>
</feature>
<gene>
    <name evidence="1" type="ORF">S03H2_28365</name>
</gene>
<sequence>ALVCWHLIHEIQIVIFIIKNVGLMNQTPTQYKPNPYKNK</sequence>
<accession>X1IF27</accession>
<reference evidence="1" key="1">
    <citation type="journal article" date="2014" name="Front. Microbiol.">
        <title>High frequency of phylogenetically diverse reductive dehalogenase-homologous genes in deep subseafloor sedimentary metagenomes.</title>
        <authorList>
            <person name="Kawai M."/>
            <person name="Futagami T."/>
            <person name="Toyoda A."/>
            <person name="Takaki Y."/>
            <person name="Nishi S."/>
            <person name="Hori S."/>
            <person name="Arai W."/>
            <person name="Tsubouchi T."/>
            <person name="Morono Y."/>
            <person name="Uchiyama I."/>
            <person name="Ito T."/>
            <person name="Fujiyama A."/>
            <person name="Inagaki F."/>
            <person name="Takami H."/>
        </authorList>
    </citation>
    <scope>NUCLEOTIDE SEQUENCE</scope>
    <source>
        <strain evidence="1">Expedition CK06-06</strain>
    </source>
</reference>
<evidence type="ECO:0000313" key="1">
    <source>
        <dbReference type="EMBL" id="GAH56168.1"/>
    </source>
</evidence>
<protein>
    <submittedName>
        <fullName evidence="1">Uncharacterized protein</fullName>
    </submittedName>
</protein>
<organism evidence="1">
    <name type="scientific">marine sediment metagenome</name>
    <dbReference type="NCBI Taxonomy" id="412755"/>
    <lineage>
        <taxon>unclassified sequences</taxon>
        <taxon>metagenomes</taxon>
        <taxon>ecological metagenomes</taxon>
    </lineage>
</organism>
<dbReference type="EMBL" id="BARU01017086">
    <property type="protein sequence ID" value="GAH56168.1"/>
    <property type="molecule type" value="Genomic_DNA"/>
</dbReference>
<comment type="caution">
    <text evidence="1">The sequence shown here is derived from an EMBL/GenBank/DDBJ whole genome shotgun (WGS) entry which is preliminary data.</text>
</comment>
<name>X1IF27_9ZZZZ</name>
<proteinExistence type="predicted"/>
<dbReference type="AlphaFoldDB" id="X1IF27"/>